<name>A0A0F9KQZ1_9ZZZZ</name>
<evidence type="ECO:0000256" key="1">
    <source>
        <dbReference type="SAM" id="Phobius"/>
    </source>
</evidence>
<comment type="caution">
    <text evidence="2">The sequence shown here is derived from an EMBL/GenBank/DDBJ whole genome shotgun (WGS) entry which is preliminary data.</text>
</comment>
<reference evidence="2" key="1">
    <citation type="journal article" date="2015" name="Nature">
        <title>Complex archaea that bridge the gap between prokaryotes and eukaryotes.</title>
        <authorList>
            <person name="Spang A."/>
            <person name="Saw J.H."/>
            <person name="Jorgensen S.L."/>
            <person name="Zaremba-Niedzwiedzka K."/>
            <person name="Martijn J."/>
            <person name="Lind A.E."/>
            <person name="van Eijk R."/>
            <person name="Schleper C."/>
            <person name="Guy L."/>
            <person name="Ettema T.J."/>
        </authorList>
    </citation>
    <scope>NUCLEOTIDE SEQUENCE</scope>
</reference>
<gene>
    <name evidence="2" type="ORF">LCGC14_1297320</name>
</gene>
<keyword evidence="1" id="KW-0472">Membrane</keyword>
<keyword evidence="1" id="KW-1133">Transmembrane helix</keyword>
<proteinExistence type="predicted"/>
<organism evidence="2">
    <name type="scientific">marine sediment metagenome</name>
    <dbReference type="NCBI Taxonomy" id="412755"/>
    <lineage>
        <taxon>unclassified sequences</taxon>
        <taxon>metagenomes</taxon>
        <taxon>ecological metagenomes</taxon>
    </lineage>
</organism>
<accession>A0A0F9KQZ1</accession>
<evidence type="ECO:0000313" key="2">
    <source>
        <dbReference type="EMBL" id="KKM84624.1"/>
    </source>
</evidence>
<protein>
    <submittedName>
        <fullName evidence="2">Uncharacterized protein</fullName>
    </submittedName>
</protein>
<dbReference type="AlphaFoldDB" id="A0A0F9KQZ1"/>
<keyword evidence="1" id="KW-0812">Transmembrane</keyword>
<sequence length="75" mass="8993">MREITIPLFLYILMLIVCFGDIVTMILNRVDKTLEKKIKLVKAKWMSYYVGKDRKNDTPESILRYRKDQEDKEHG</sequence>
<dbReference type="EMBL" id="LAZR01007536">
    <property type="protein sequence ID" value="KKM84624.1"/>
    <property type="molecule type" value="Genomic_DNA"/>
</dbReference>
<feature type="transmembrane region" description="Helical" evidence="1">
    <location>
        <begin position="6"/>
        <end position="27"/>
    </location>
</feature>